<keyword evidence="3" id="KW-1185">Reference proteome</keyword>
<protein>
    <submittedName>
        <fullName evidence="2">Inner membrane protein translocase component YidC</fullName>
    </submittedName>
</protein>
<reference evidence="2 3" key="1">
    <citation type="journal article" date="2015" name="Antonie Van Leeuwenhoek">
        <title>Tamlana nanhaiensis sp. nov., isolated from surface seawater collected from the South China Sea.</title>
        <authorList>
            <person name="Liu X."/>
            <person name="Lai Q."/>
            <person name="Du Y."/>
            <person name="Li G."/>
            <person name="Sun F."/>
            <person name="Shao Z."/>
        </authorList>
    </citation>
    <scope>NUCLEOTIDE SEQUENCE [LARGE SCALE GENOMIC DNA]</scope>
    <source>
        <strain evidence="2 3">FHC16</strain>
    </source>
</reference>
<evidence type="ECO:0000313" key="3">
    <source>
        <dbReference type="Proteomes" id="UP000032361"/>
    </source>
</evidence>
<organism evidence="2 3">
    <name type="scientific">Neotamlana nanhaiensis</name>
    <dbReference type="NCBI Taxonomy" id="1382798"/>
    <lineage>
        <taxon>Bacteria</taxon>
        <taxon>Pseudomonadati</taxon>
        <taxon>Bacteroidota</taxon>
        <taxon>Flavobacteriia</taxon>
        <taxon>Flavobacteriales</taxon>
        <taxon>Flavobacteriaceae</taxon>
        <taxon>Neotamlana</taxon>
    </lineage>
</organism>
<evidence type="ECO:0000313" key="2">
    <source>
        <dbReference type="EMBL" id="KJD33133.1"/>
    </source>
</evidence>
<dbReference type="STRING" id="1382798.PK35_09265"/>
<keyword evidence="1" id="KW-0732">Signal</keyword>
<feature type="signal peptide" evidence="1">
    <location>
        <begin position="1"/>
        <end position="20"/>
    </location>
</feature>
<dbReference type="OrthoDB" id="9785122at2"/>
<dbReference type="EMBL" id="JTDV01000005">
    <property type="protein sequence ID" value="KJD33133.1"/>
    <property type="molecule type" value="Genomic_DNA"/>
</dbReference>
<feature type="chain" id="PRO_5002325446" evidence="1">
    <location>
        <begin position="21"/>
        <end position="235"/>
    </location>
</feature>
<dbReference type="Gene3D" id="3.90.930.1">
    <property type="match status" value="1"/>
</dbReference>
<name>A0A0D7W341_9FLAO</name>
<proteinExistence type="predicted"/>
<gene>
    <name evidence="2" type="ORF">PK35_09265</name>
</gene>
<evidence type="ECO:0000256" key="1">
    <source>
        <dbReference type="SAM" id="SignalP"/>
    </source>
</evidence>
<dbReference type="PANTHER" id="PTHR33706">
    <property type="entry name" value="MORN VARIANT REPEAT PROTEIN"/>
    <property type="match status" value="1"/>
</dbReference>
<dbReference type="SUPFAM" id="SSF82185">
    <property type="entry name" value="Histone H3 K4-specific methyltransferase SET7/9 N-terminal domain"/>
    <property type="match status" value="1"/>
</dbReference>
<sequence length="235" mass="27126">MTVFKSILISILFISFSSFSQEINQLDSNGKRHGIYKKYYDNTKVLRYEGEFFHGKEAGLFKFYKKVNGKAVLSATKQFNKDNNIAEVKFLASTGKVISEGQMEGKNYIGTWKYYQKNNDALLTLEHYNDNGKLDGERIVYYPNGAVAEKKLYVNGKRHGLSTWFTDANVLLKAVNYKDDLFHGEAKYYNNSGELTSEGFYKNDRKDGIWKFYENGKLVEEKDLTIKTQIIKKTP</sequence>
<accession>A0A0D7W341</accession>
<dbReference type="InterPro" id="IPR011652">
    <property type="entry name" value="MORN_2"/>
</dbReference>
<dbReference type="PANTHER" id="PTHR33706:SF1">
    <property type="entry name" value="TPR REPEAT PROTEIN"/>
    <property type="match status" value="1"/>
</dbReference>
<dbReference type="Pfam" id="PF07661">
    <property type="entry name" value="MORN_2"/>
    <property type="match status" value="3"/>
</dbReference>
<dbReference type="Proteomes" id="UP000032361">
    <property type="component" value="Unassembled WGS sequence"/>
</dbReference>
<dbReference type="RefSeq" id="WP_044626413.1">
    <property type="nucleotide sequence ID" value="NZ_JTDV01000005.1"/>
</dbReference>
<comment type="caution">
    <text evidence="2">The sequence shown here is derived from an EMBL/GenBank/DDBJ whole genome shotgun (WGS) entry which is preliminary data.</text>
</comment>
<dbReference type="Gene3D" id="2.20.110.10">
    <property type="entry name" value="Histone H3 K4-specific methyltransferase SET7/9 N-terminal domain"/>
    <property type="match status" value="1"/>
</dbReference>
<dbReference type="AlphaFoldDB" id="A0A0D7W341"/>
<dbReference type="PATRIC" id="fig|1382798.3.peg.3202"/>